<dbReference type="PANTHER" id="PTHR13144:SF0">
    <property type="entry name" value="PROTEIN TEX261"/>
    <property type="match status" value="1"/>
</dbReference>
<protein>
    <recommendedName>
        <fullName evidence="3">Protein TEX261</fullName>
    </recommendedName>
</protein>
<feature type="transmembrane region" description="Helical" evidence="7">
    <location>
        <begin position="96"/>
        <end position="116"/>
    </location>
</feature>
<sequence>MWFLSVITYIAIFVQIIFATVAVASGLYYLAELVEEFSSVAKKFITWMNTTVTVLFILLWLLEGFPSIMVFCGVLAQISHFVILKNFPYVNFFSPGFIAAVIFIIINHLLAFKHFADVYYTFSEVLSYFTLFLWMVPFSLFVSLSANDNVLPITADRLGGDVVTNYFSKKRKNMVFSHFSIMQKNLYCQSGRKKDFEEIIVT</sequence>
<organism evidence="8 9">
    <name type="scientific">Henosepilachna vigintioctopunctata</name>
    <dbReference type="NCBI Taxonomy" id="420089"/>
    <lineage>
        <taxon>Eukaryota</taxon>
        <taxon>Metazoa</taxon>
        <taxon>Ecdysozoa</taxon>
        <taxon>Arthropoda</taxon>
        <taxon>Hexapoda</taxon>
        <taxon>Insecta</taxon>
        <taxon>Pterygota</taxon>
        <taxon>Neoptera</taxon>
        <taxon>Endopterygota</taxon>
        <taxon>Coleoptera</taxon>
        <taxon>Polyphaga</taxon>
        <taxon>Cucujiformia</taxon>
        <taxon>Coccinelloidea</taxon>
        <taxon>Coccinellidae</taxon>
        <taxon>Epilachninae</taxon>
        <taxon>Epilachnini</taxon>
        <taxon>Henosepilachna</taxon>
    </lineage>
</organism>
<evidence type="ECO:0000256" key="5">
    <source>
        <dbReference type="ARBA" id="ARBA00022989"/>
    </source>
</evidence>
<evidence type="ECO:0000313" key="9">
    <source>
        <dbReference type="Proteomes" id="UP001431783"/>
    </source>
</evidence>
<proteinExistence type="inferred from homology"/>
<keyword evidence="5 7" id="KW-1133">Transmembrane helix</keyword>
<dbReference type="GO" id="GO:0097020">
    <property type="term" value="F:COPII receptor activity"/>
    <property type="evidence" value="ECO:0007669"/>
    <property type="project" value="InterPro"/>
</dbReference>
<evidence type="ECO:0000256" key="4">
    <source>
        <dbReference type="ARBA" id="ARBA00022692"/>
    </source>
</evidence>
<keyword evidence="9" id="KW-1185">Reference proteome</keyword>
<feature type="transmembrane region" description="Helical" evidence="7">
    <location>
        <begin position="128"/>
        <end position="147"/>
    </location>
</feature>
<dbReference type="InterPro" id="IPR007277">
    <property type="entry name" value="Svp26/Tex261"/>
</dbReference>
<evidence type="ECO:0000256" key="2">
    <source>
        <dbReference type="ARBA" id="ARBA00008096"/>
    </source>
</evidence>
<evidence type="ECO:0000256" key="3">
    <source>
        <dbReference type="ARBA" id="ARBA00017877"/>
    </source>
</evidence>
<comment type="similarity">
    <text evidence="2">Belongs to the SVP26 family.</text>
</comment>
<evidence type="ECO:0000256" key="7">
    <source>
        <dbReference type="SAM" id="Phobius"/>
    </source>
</evidence>
<dbReference type="GO" id="GO:0005789">
    <property type="term" value="C:endoplasmic reticulum membrane"/>
    <property type="evidence" value="ECO:0007669"/>
    <property type="project" value="TreeGrafter"/>
</dbReference>
<dbReference type="Proteomes" id="UP001431783">
    <property type="component" value="Unassembled WGS sequence"/>
</dbReference>
<dbReference type="Pfam" id="PF04148">
    <property type="entry name" value="Erv26"/>
    <property type="match status" value="1"/>
</dbReference>
<dbReference type="GO" id="GO:0006888">
    <property type="term" value="P:endoplasmic reticulum to Golgi vesicle-mediated transport"/>
    <property type="evidence" value="ECO:0007669"/>
    <property type="project" value="InterPro"/>
</dbReference>
<dbReference type="GO" id="GO:0030134">
    <property type="term" value="C:COPII-coated ER to Golgi transport vesicle"/>
    <property type="evidence" value="ECO:0007669"/>
    <property type="project" value="TreeGrafter"/>
</dbReference>
<evidence type="ECO:0000313" key="8">
    <source>
        <dbReference type="EMBL" id="KAK9874676.1"/>
    </source>
</evidence>
<feature type="transmembrane region" description="Helical" evidence="7">
    <location>
        <begin position="6"/>
        <end position="31"/>
    </location>
</feature>
<name>A0AAW1TSY4_9CUCU</name>
<dbReference type="EMBL" id="JARQZJ010000032">
    <property type="protein sequence ID" value="KAK9874676.1"/>
    <property type="molecule type" value="Genomic_DNA"/>
</dbReference>
<comment type="caution">
    <text evidence="8">The sequence shown here is derived from an EMBL/GenBank/DDBJ whole genome shotgun (WGS) entry which is preliminary data.</text>
</comment>
<dbReference type="AlphaFoldDB" id="A0AAW1TSY4"/>
<comment type="subcellular location">
    <subcellularLocation>
        <location evidence="1">Membrane</location>
        <topology evidence="1">Multi-pass membrane protein</topology>
    </subcellularLocation>
</comment>
<dbReference type="GO" id="GO:0000139">
    <property type="term" value="C:Golgi membrane"/>
    <property type="evidence" value="ECO:0007669"/>
    <property type="project" value="TreeGrafter"/>
</dbReference>
<keyword evidence="6 7" id="KW-0472">Membrane</keyword>
<evidence type="ECO:0000256" key="6">
    <source>
        <dbReference type="ARBA" id="ARBA00023136"/>
    </source>
</evidence>
<dbReference type="PANTHER" id="PTHR13144">
    <property type="entry name" value="TEX261 PROTEIN"/>
    <property type="match status" value="1"/>
</dbReference>
<gene>
    <name evidence="8" type="ORF">WA026_005496</name>
</gene>
<reference evidence="8 9" key="1">
    <citation type="submission" date="2023-03" db="EMBL/GenBank/DDBJ databases">
        <title>Genome insight into feeding habits of ladybird beetles.</title>
        <authorList>
            <person name="Li H.-S."/>
            <person name="Huang Y.-H."/>
            <person name="Pang H."/>
        </authorList>
    </citation>
    <scope>NUCLEOTIDE SEQUENCE [LARGE SCALE GENOMIC DNA]</scope>
    <source>
        <strain evidence="8">SYSU_2023b</strain>
        <tissue evidence="8">Whole body</tissue>
    </source>
</reference>
<evidence type="ECO:0000256" key="1">
    <source>
        <dbReference type="ARBA" id="ARBA00004141"/>
    </source>
</evidence>
<keyword evidence="4 7" id="KW-0812">Transmembrane</keyword>
<accession>A0AAW1TSY4</accession>